<keyword evidence="1" id="KW-0812">Transmembrane</keyword>
<evidence type="ECO:0000313" key="2">
    <source>
        <dbReference type="EMBL" id="ETO35742.1"/>
    </source>
</evidence>
<feature type="transmembrane region" description="Helical" evidence="1">
    <location>
        <begin position="68"/>
        <end position="86"/>
    </location>
</feature>
<protein>
    <submittedName>
        <fullName evidence="2">Uncharacterized protein</fullName>
    </submittedName>
</protein>
<evidence type="ECO:0000256" key="1">
    <source>
        <dbReference type="SAM" id="Phobius"/>
    </source>
</evidence>
<dbReference type="AlphaFoldDB" id="X6PDJ8"/>
<evidence type="ECO:0000313" key="3">
    <source>
        <dbReference type="Proteomes" id="UP000023152"/>
    </source>
</evidence>
<dbReference type="EMBL" id="ASPP01001339">
    <property type="protein sequence ID" value="ETO35742.1"/>
    <property type="molecule type" value="Genomic_DNA"/>
</dbReference>
<proteinExistence type="predicted"/>
<keyword evidence="3" id="KW-1185">Reference proteome</keyword>
<sequence length="153" mass="18472">MANDKKPPMQRRYNQISVTFHSARSKFEKMMKIYIFDCGFIDLYMTLKEIDNTHEGFRFHLQVNLFDSFFFLAVFLFVNFLNYLFCKNKKMKTIFFCIVLRRTSQVITKYQLEGVLKYKDTDNEYKMDHLKLEHIKGIEIEKIVEIEVKYLSG</sequence>
<gene>
    <name evidence="2" type="ORF">RFI_01320</name>
</gene>
<keyword evidence="1" id="KW-1133">Transmembrane helix</keyword>
<accession>X6PDJ8</accession>
<keyword evidence="1" id="KW-0472">Membrane</keyword>
<reference evidence="2 3" key="1">
    <citation type="journal article" date="2013" name="Curr. Biol.">
        <title>The Genome of the Foraminiferan Reticulomyxa filosa.</title>
        <authorList>
            <person name="Glockner G."/>
            <person name="Hulsmann N."/>
            <person name="Schleicher M."/>
            <person name="Noegel A.A."/>
            <person name="Eichinger L."/>
            <person name="Gallinger C."/>
            <person name="Pawlowski J."/>
            <person name="Sierra R."/>
            <person name="Euteneuer U."/>
            <person name="Pillet L."/>
            <person name="Moustafa A."/>
            <person name="Platzer M."/>
            <person name="Groth M."/>
            <person name="Szafranski K."/>
            <person name="Schliwa M."/>
        </authorList>
    </citation>
    <scope>NUCLEOTIDE SEQUENCE [LARGE SCALE GENOMIC DNA]</scope>
</reference>
<organism evidence="2 3">
    <name type="scientific">Reticulomyxa filosa</name>
    <dbReference type="NCBI Taxonomy" id="46433"/>
    <lineage>
        <taxon>Eukaryota</taxon>
        <taxon>Sar</taxon>
        <taxon>Rhizaria</taxon>
        <taxon>Retaria</taxon>
        <taxon>Foraminifera</taxon>
        <taxon>Monothalamids</taxon>
        <taxon>Reticulomyxidae</taxon>
        <taxon>Reticulomyxa</taxon>
    </lineage>
</organism>
<dbReference type="Proteomes" id="UP000023152">
    <property type="component" value="Unassembled WGS sequence"/>
</dbReference>
<name>X6PDJ8_RETFI</name>
<comment type="caution">
    <text evidence="2">The sequence shown here is derived from an EMBL/GenBank/DDBJ whole genome shotgun (WGS) entry which is preliminary data.</text>
</comment>